<dbReference type="GO" id="GO:0007017">
    <property type="term" value="P:microtubule-based process"/>
    <property type="evidence" value="ECO:0007669"/>
    <property type="project" value="InterPro"/>
</dbReference>
<dbReference type="GO" id="GO:0030286">
    <property type="term" value="C:dynein complex"/>
    <property type="evidence" value="ECO:0007669"/>
    <property type="project" value="UniProtKB-KW"/>
</dbReference>
<dbReference type="GO" id="GO:0005869">
    <property type="term" value="C:dynactin complex"/>
    <property type="evidence" value="ECO:0007669"/>
    <property type="project" value="InterPro"/>
</dbReference>
<protein>
    <recommendedName>
        <fullName evidence="9">Dynactin subunit 2</fullName>
    </recommendedName>
</protein>
<reference evidence="7" key="1">
    <citation type="thesis" date="2020" institute="ProQuest LLC" country="789 East Eisenhower Parkway, Ann Arbor, MI, USA">
        <title>Comparative Genomics and Chromosome Evolution.</title>
        <authorList>
            <person name="Mudd A.B."/>
        </authorList>
    </citation>
    <scope>NUCLEOTIDE SEQUENCE</scope>
    <source>
        <strain evidence="7">Female2</strain>
        <tissue evidence="7">Blood</tissue>
    </source>
</reference>
<feature type="coiled-coil region" evidence="5">
    <location>
        <begin position="103"/>
        <end position="130"/>
    </location>
</feature>
<sequence>MADPKYADLPGIARNEPDVFETSDLPEDDQAEFDAEELTSTSVEHIIVNPNAAYDKFKDKKVSTKGLDFSDRISKSKRTGYESGDYEILGEGIGIKETPQQKYQRLLHEVQELTQEVETIQNTVKDSAAEEKLTPVALAKQVAALKQQLVSTHLEKLLGPDAAINLTDPDGALAKRLLTQLDVAKTQKNPVGKSPAKVSDADNGNLVTYELHCRPEQNKFSQAAKMAELEKRLGELEAAVTYDQDTQNPLTVALQGSCLMDTVESLQAKVNMLDVASLDQVEARLQSVLGKMNEIAKNKAAIEDADTESKVLQLYEIVQKWDSMSITLPQVVQRLVTLKQLHEQAMQFGQLLTHLDTTQQMIANSLKDNTSALAMVQKAMKENFTTVEDNFSSIDARIKKISK</sequence>
<evidence type="ECO:0000256" key="2">
    <source>
        <dbReference type="ARBA" id="ARBA00006176"/>
    </source>
</evidence>
<name>A0A8T2KAW0_9PIPI</name>
<comment type="similarity">
    <text evidence="2">Belongs to the dynactin subunit 2 family.</text>
</comment>
<comment type="subcellular location">
    <subcellularLocation>
        <location evidence="1">Cytoplasm</location>
    </subcellularLocation>
</comment>
<evidence type="ECO:0000313" key="8">
    <source>
        <dbReference type="Proteomes" id="UP000812440"/>
    </source>
</evidence>
<feature type="region of interest" description="Disordered" evidence="6">
    <location>
        <begin position="1"/>
        <end position="26"/>
    </location>
</feature>
<evidence type="ECO:0000256" key="4">
    <source>
        <dbReference type="ARBA" id="ARBA00023017"/>
    </source>
</evidence>
<dbReference type="AlphaFoldDB" id="A0A8T2KAW0"/>
<keyword evidence="5" id="KW-0175">Coiled coil</keyword>
<evidence type="ECO:0008006" key="9">
    <source>
        <dbReference type="Google" id="ProtNLM"/>
    </source>
</evidence>
<evidence type="ECO:0000256" key="3">
    <source>
        <dbReference type="ARBA" id="ARBA00022490"/>
    </source>
</evidence>
<gene>
    <name evidence="7" type="ORF">GDO86_004355</name>
</gene>
<dbReference type="OrthoDB" id="4977at2759"/>
<evidence type="ECO:0000256" key="5">
    <source>
        <dbReference type="SAM" id="Coils"/>
    </source>
</evidence>
<comment type="caution">
    <text evidence="7">The sequence shown here is derived from an EMBL/GenBank/DDBJ whole genome shotgun (WGS) entry which is preliminary data.</text>
</comment>
<keyword evidence="4" id="KW-0243">Dynein</keyword>
<dbReference type="GO" id="GO:0005737">
    <property type="term" value="C:cytoplasm"/>
    <property type="evidence" value="ECO:0007669"/>
    <property type="project" value="UniProtKB-SubCell"/>
</dbReference>
<dbReference type="PANTHER" id="PTHR15346">
    <property type="entry name" value="DYNACTIN SUBUNIT"/>
    <property type="match status" value="1"/>
</dbReference>
<dbReference type="EMBL" id="JAACNH010000002">
    <property type="protein sequence ID" value="KAG8452537.1"/>
    <property type="molecule type" value="Genomic_DNA"/>
</dbReference>
<evidence type="ECO:0000256" key="6">
    <source>
        <dbReference type="SAM" id="MobiDB-lite"/>
    </source>
</evidence>
<keyword evidence="3" id="KW-0963">Cytoplasm</keyword>
<organism evidence="7 8">
    <name type="scientific">Hymenochirus boettgeri</name>
    <name type="common">Congo dwarf clawed frog</name>
    <dbReference type="NCBI Taxonomy" id="247094"/>
    <lineage>
        <taxon>Eukaryota</taxon>
        <taxon>Metazoa</taxon>
        <taxon>Chordata</taxon>
        <taxon>Craniata</taxon>
        <taxon>Vertebrata</taxon>
        <taxon>Euteleostomi</taxon>
        <taxon>Amphibia</taxon>
        <taxon>Batrachia</taxon>
        <taxon>Anura</taxon>
        <taxon>Pipoidea</taxon>
        <taxon>Pipidae</taxon>
        <taxon>Pipinae</taxon>
        <taxon>Hymenochirus</taxon>
    </lineage>
</organism>
<dbReference type="Proteomes" id="UP000812440">
    <property type="component" value="Chromosome 2"/>
</dbReference>
<keyword evidence="8" id="KW-1185">Reference proteome</keyword>
<accession>A0A8T2KAW0</accession>
<proteinExistence type="inferred from homology"/>
<dbReference type="Pfam" id="PF04912">
    <property type="entry name" value="Dynamitin"/>
    <property type="match status" value="1"/>
</dbReference>
<evidence type="ECO:0000256" key="1">
    <source>
        <dbReference type="ARBA" id="ARBA00004496"/>
    </source>
</evidence>
<dbReference type="InterPro" id="IPR028133">
    <property type="entry name" value="Dynamitin"/>
</dbReference>
<evidence type="ECO:0000313" key="7">
    <source>
        <dbReference type="EMBL" id="KAG8452537.1"/>
    </source>
</evidence>